<evidence type="ECO:0000313" key="2">
    <source>
        <dbReference type="EMBL" id="CDJ59078.1"/>
    </source>
</evidence>
<feature type="compositionally biased region" description="Low complexity" evidence="1">
    <location>
        <begin position="300"/>
        <end position="313"/>
    </location>
</feature>
<name>U6M7P8_EIMMA</name>
<accession>U6M7P8</accession>
<dbReference type="OrthoDB" id="10361508at2759"/>
<dbReference type="VEuPathDB" id="ToxoDB:EMWEY_00019930"/>
<feature type="compositionally biased region" description="Low complexity" evidence="1">
    <location>
        <begin position="60"/>
        <end position="86"/>
    </location>
</feature>
<evidence type="ECO:0000256" key="1">
    <source>
        <dbReference type="SAM" id="MobiDB-lite"/>
    </source>
</evidence>
<organism evidence="2 3">
    <name type="scientific">Eimeria maxima</name>
    <name type="common">Coccidian parasite</name>
    <dbReference type="NCBI Taxonomy" id="5804"/>
    <lineage>
        <taxon>Eukaryota</taxon>
        <taxon>Sar</taxon>
        <taxon>Alveolata</taxon>
        <taxon>Apicomplexa</taxon>
        <taxon>Conoidasida</taxon>
        <taxon>Coccidia</taxon>
        <taxon>Eucoccidiorida</taxon>
        <taxon>Eimeriorina</taxon>
        <taxon>Eimeriidae</taxon>
        <taxon>Eimeria</taxon>
    </lineage>
</organism>
<dbReference type="InterPro" id="IPR051647">
    <property type="entry name" value="Mediator_comp_sub12"/>
</dbReference>
<feature type="region of interest" description="Disordered" evidence="1">
    <location>
        <begin position="26"/>
        <end position="140"/>
    </location>
</feature>
<dbReference type="GO" id="GO:0016592">
    <property type="term" value="C:mediator complex"/>
    <property type="evidence" value="ECO:0007669"/>
    <property type="project" value="TreeGrafter"/>
</dbReference>
<dbReference type="PANTHER" id="PTHR46007:SF12">
    <property type="entry name" value="C2H2-TYPE DOMAIN-CONTAINING PROTEIN-RELATED"/>
    <property type="match status" value="1"/>
</dbReference>
<evidence type="ECO:0000313" key="3">
    <source>
        <dbReference type="Proteomes" id="UP000030763"/>
    </source>
</evidence>
<dbReference type="GeneID" id="25335979"/>
<dbReference type="OMA" id="APACIDR"/>
<dbReference type="GO" id="GO:0003713">
    <property type="term" value="F:transcription coactivator activity"/>
    <property type="evidence" value="ECO:0007669"/>
    <property type="project" value="TreeGrafter"/>
</dbReference>
<proteinExistence type="predicted"/>
<protein>
    <recommendedName>
        <fullName evidence="4">PH domain-containing protein</fullName>
    </recommendedName>
</protein>
<keyword evidence="3" id="KW-1185">Reference proteome</keyword>
<dbReference type="AlphaFoldDB" id="U6M7P8"/>
<dbReference type="GO" id="GO:0045944">
    <property type="term" value="P:positive regulation of transcription by RNA polymerase II"/>
    <property type="evidence" value="ECO:0007669"/>
    <property type="project" value="TreeGrafter"/>
</dbReference>
<dbReference type="Proteomes" id="UP000030763">
    <property type="component" value="Unassembled WGS sequence"/>
</dbReference>
<dbReference type="PANTHER" id="PTHR46007">
    <property type="entry name" value="MEDIATOR OF RNA POLYMERASE II TRANSCRIPTION SUBUNIT 12"/>
    <property type="match status" value="1"/>
</dbReference>
<sequence>MSEGTAGAAAASLQCLSLLERLQESAAAAAAAPPVAAAVADEEGDTEDTVSSSKKKKKQQQQQQQQQQEHQQQQFRTSRTGSSFSFLTDLGDTFGDSSSSSSSSSMECIQRDSRSVSPKTLQQQQQQQQQQEEEEENSLFRDDSKYKALWSILRKEGLLDSPNEGLVPAAVRCCLLAAAAEIIKGERGVKRVGSGEVGKMDIQITEKRRRGLLPRSCVVFRFDSTRESNKWLNALQLAADEKAFLAYLKSKKENNFAAAPAAAAPACIDRSSSSSSSSSSIPKHLSSQTGSTPVKLPAPAAAAQQQQQQQQQGAAGGLSFGSMDEVSLDGNGY</sequence>
<reference evidence="2" key="2">
    <citation type="submission" date="2013-10" db="EMBL/GenBank/DDBJ databases">
        <authorList>
            <person name="Aslett M."/>
        </authorList>
    </citation>
    <scope>NUCLEOTIDE SEQUENCE [LARGE SCALE GENOMIC DNA]</scope>
    <source>
        <strain evidence="2">Weybridge</strain>
    </source>
</reference>
<evidence type="ECO:0008006" key="4">
    <source>
        <dbReference type="Google" id="ProtNLM"/>
    </source>
</evidence>
<feature type="compositionally biased region" description="Low complexity" evidence="1">
    <location>
        <begin position="26"/>
        <end position="39"/>
    </location>
</feature>
<dbReference type="EMBL" id="HG720082">
    <property type="protein sequence ID" value="CDJ59078.1"/>
    <property type="molecule type" value="Genomic_DNA"/>
</dbReference>
<reference evidence="2" key="1">
    <citation type="submission" date="2013-10" db="EMBL/GenBank/DDBJ databases">
        <title>Genomic analysis of the causative agents of coccidiosis in chickens.</title>
        <authorList>
            <person name="Reid A.J."/>
            <person name="Blake D."/>
            <person name="Billington K."/>
            <person name="Browne H."/>
            <person name="Dunn M."/>
            <person name="Hung S."/>
            <person name="Kawahara F."/>
            <person name="Miranda-Saavedra D."/>
            <person name="Mourier T."/>
            <person name="Nagra H."/>
            <person name="Otto T.D."/>
            <person name="Rawlings N."/>
            <person name="Sanchez A."/>
            <person name="Sanders M."/>
            <person name="Subramaniam C."/>
            <person name="Tay Y."/>
            <person name="Dear P."/>
            <person name="Doerig C."/>
            <person name="Gruber A."/>
            <person name="Parkinson J."/>
            <person name="Shirley M."/>
            <person name="Wan K.L."/>
            <person name="Berriman M."/>
            <person name="Tomley F."/>
            <person name="Pain A."/>
        </authorList>
    </citation>
    <scope>NUCLEOTIDE SEQUENCE [LARGE SCALE GENOMIC DNA]</scope>
    <source>
        <strain evidence="2">Weybridge</strain>
    </source>
</reference>
<gene>
    <name evidence="2" type="ORF">EMWEY_00019930</name>
</gene>
<feature type="region of interest" description="Disordered" evidence="1">
    <location>
        <begin position="272"/>
        <end position="333"/>
    </location>
</feature>
<dbReference type="RefSeq" id="XP_013335726.1">
    <property type="nucleotide sequence ID" value="XM_013480272.1"/>
</dbReference>